<dbReference type="EMBL" id="JH719508">
    <property type="protein sequence ID" value="EJF55693.1"/>
    <property type="molecule type" value="Genomic_DNA"/>
</dbReference>
<sequence length="112" mass="12334">MSAINASTGFSRFQLHIGRQPRILPPILSADAQSVALDAPDETRLAENILSSIETDVFEAQDNLLAAKLAQITAANRGRSEDPPYAVGDLVLLSTFHRRRDYMRKGDNRVAK</sequence>
<evidence type="ECO:0000313" key="1">
    <source>
        <dbReference type="EMBL" id="EJF55693.1"/>
    </source>
</evidence>
<proteinExistence type="predicted"/>
<evidence type="ECO:0000313" key="2">
    <source>
        <dbReference type="Proteomes" id="UP000053319"/>
    </source>
</evidence>
<feature type="non-terminal residue" evidence="1">
    <location>
        <position position="112"/>
    </location>
</feature>
<dbReference type="RefSeq" id="XP_007371570.1">
    <property type="nucleotide sequence ID" value="XM_007371508.1"/>
</dbReference>
<protein>
    <submittedName>
        <fullName evidence="1">Uncharacterized protein</fullName>
    </submittedName>
</protein>
<dbReference type="Proteomes" id="UP000053319">
    <property type="component" value="Unassembled WGS sequence"/>
</dbReference>
<dbReference type="GeneID" id="18841650"/>
<dbReference type="AlphaFoldDB" id="R7SIN2"/>
<dbReference type="OMA" id="HANEHRA"/>
<organism evidence="1 2">
    <name type="scientific">Dichomitus squalens (strain LYAD-421)</name>
    <name type="common">Western red white-rot fungus</name>
    <dbReference type="NCBI Taxonomy" id="732165"/>
    <lineage>
        <taxon>Eukaryota</taxon>
        <taxon>Fungi</taxon>
        <taxon>Dikarya</taxon>
        <taxon>Basidiomycota</taxon>
        <taxon>Agaricomycotina</taxon>
        <taxon>Agaricomycetes</taxon>
        <taxon>Polyporales</taxon>
        <taxon>Polyporaceae</taxon>
        <taxon>Dichomitus</taxon>
    </lineage>
</organism>
<dbReference type="HOGENOM" id="CLU_142395_0_0_1"/>
<name>R7SIN2_DICSQ</name>
<accession>R7SIN2</accession>
<dbReference type="KEGG" id="dsq:DICSQDRAFT_24568"/>
<gene>
    <name evidence="1" type="ORF">DICSQDRAFT_24568</name>
</gene>
<reference evidence="1 2" key="1">
    <citation type="journal article" date="2012" name="Science">
        <title>The Paleozoic origin of enzymatic lignin decomposition reconstructed from 31 fungal genomes.</title>
        <authorList>
            <person name="Floudas D."/>
            <person name="Binder M."/>
            <person name="Riley R."/>
            <person name="Barry K."/>
            <person name="Blanchette R.A."/>
            <person name="Henrissat B."/>
            <person name="Martinez A.T."/>
            <person name="Otillar R."/>
            <person name="Spatafora J.W."/>
            <person name="Yadav J.S."/>
            <person name="Aerts A."/>
            <person name="Benoit I."/>
            <person name="Boyd A."/>
            <person name="Carlson A."/>
            <person name="Copeland A."/>
            <person name="Coutinho P.M."/>
            <person name="de Vries R.P."/>
            <person name="Ferreira P."/>
            <person name="Findley K."/>
            <person name="Foster B."/>
            <person name="Gaskell J."/>
            <person name="Glotzer D."/>
            <person name="Gorecki P."/>
            <person name="Heitman J."/>
            <person name="Hesse C."/>
            <person name="Hori C."/>
            <person name="Igarashi K."/>
            <person name="Jurgens J.A."/>
            <person name="Kallen N."/>
            <person name="Kersten P."/>
            <person name="Kohler A."/>
            <person name="Kuees U."/>
            <person name="Kumar T.K.A."/>
            <person name="Kuo A."/>
            <person name="LaButti K."/>
            <person name="Larrondo L.F."/>
            <person name="Lindquist E."/>
            <person name="Ling A."/>
            <person name="Lombard V."/>
            <person name="Lucas S."/>
            <person name="Lundell T."/>
            <person name="Martin R."/>
            <person name="McLaughlin D.J."/>
            <person name="Morgenstern I."/>
            <person name="Morin E."/>
            <person name="Murat C."/>
            <person name="Nagy L.G."/>
            <person name="Nolan M."/>
            <person name="Ohm R.A."/>
            <person name="Patyshakuliyeva A."/>
            <person name="Rokas A."/>
            <person name="Ruiz-Duenas F.J."/>
            <person name="Sabat G."/>
            <person name="Salamov A."/>
            <person name="Samejima M."/>
            <person name="Schmutz J."/>
            <person name="Slot J.C."/>
            <person name="St John F."/>
            <person name="Stenlid J."/>
            <person name="Sun H."/>
            <person name="Sun S."/>
            <person name="Syed K."/>
            <person name="Tsang A."/>
            <person name="Wiebenga A."/>
            <person name="Young D."/>
            <person name="Pisabarro A."/>
            <person name="Eastwood D.C."/>
            <person name="Martin F."/>
            <person name="Cullen D."/>
            <person name="Grigoriev I.V."/>
            <person name="Hibbett D.S."/>
        </authorList>
    </citation>
    <scope>NUCLEOTIDE SEQUENCE [LARGE SCALE GENOMIC DNA]</scope>
    <source>
        <strain evidence="1 2">LYAD-421 SS1</strain>
    </source>
</reference>
<dbReference type="OrthoDB" id="2797467at2759"/>